<feature type="compositionally biased region" description="Basic and acidic residues" evidence="1">
    <location>
        <begin position="137"/>
        <end position="150"/>
    </location>
</feature>
<name>A0A9P5GVP3_9HYPO</name>
<evidence type="ECO:0000256" key="1">
    <source>
        <dbReference type="SAM" id="MobiDB-lite"/>
    </source>
</evidence>
<proteinExistence type="predicted"/>
<feature type="compositionally biased region" description="Basic and acidic residues" evidence="1">
    <location>
        <begin position="194"/>
        <end position="232"/>
    </location>
</feature>
<feature type="compositionally biased region" description="Basic residues" evidence="1">
    <location>
        <begin position="380"/>
        <end position="394"/>
    </location>
</feature>
<reference evidence="2" key="1">
    <citation type="submission" date="2020-03" db="EMBL/GenBank/DDBJ databases">
        <title>Draft Genome Sequence of Cylindrodendrum hubeiense.</title>
        <authorList>
            <person name="Buettner E."/>
            <person name="Kellner H."/>
        </authorList>
    </citation>
    <scope>NUCLEOTIDE SEQUENCE</scope>
    <source>
        <strain evidence="2">IHI 201604</strain>
    </source>
</reference>
<dbReference type="PANTHER" id="PTHR28307">
    <property type="entry name" value="PROTEIN PAL1"/>
    <property type="match status" value="1"/>
</dbReference>
<feature type="region of interest" description="Disordered" evidence="1">
    <location>
        <begin position="253"/>
        <end position="297"/>
    </location>
</feature>
<accession>A0A9P5GVP3</accession>
<feature type="compositionally biased region" description="Polar residues" evidence="1">
    <location>
        <begin position="278"/>
        <end position="294"/>
    </location>
</feature>
<organism evidence="2 3">
    <name type="scientific">Cylindrodendrum hubeiense</name>
    <dbReference type="NCBI Taxonomy" id="595255"/>
    <lineage>
        <taxon>Eukaryota</taxon>
        <taxon>Fungi</taxon>
        <taxon>Dikarya</taxon>
        <taxon>Ascomycota</taxon>
        <taxon>Pezizomycotina</taxon>
        <taxon>Sordariomycetes</taxon>
        <taxon>Hypocreomycetidae</taxon>
        <taxon>Hypocreales</taxon>
        <taxon>Nectriaceae</taxon>
        <taxon>Cylindrodendrum</taxon>
    </lineage>
</organism>
<feature type="compositionally biased region" description="Basic and acidic residues" evidence="1">
    <location>
        <begin position="118"/>
        <end position="130"/>
    </location>
</feature>
<dbReference type="OrthoDB" id="5352132at2759"/>
<dbReference type="AlphaFoldDB" id="A0A9P5GVP3"/>
<evidence type="ECO:0000313" key="2">
    <source>
        <dbReference type="EMBL" id="KAF7542459.1"/>
    </source>
</evidence>
<dbReference type="PANTHER" id="PTHR28307:SF2">
    <property type="entry name" value="PROTEIN PAL1"/>
    <property type="match status" value="1"/>
</dbReference>
<feature type="compositionally biased region" description="Low complexity" evidence="1">
    <location>
        <begin position="14"/>
        <end position="30"/>
    </location>
</feature>
<sequence length="519" mass="55948">MSTAQSLQPGHAAGSGQSSTGLTLNLSSNNPFRNRAPSPANLDSPFFNKPSSPFDDPPARPVSRNPFLDQAPPPLRSPGVMSNQSDSKSLSAEEIFDSLTLDDKSAADRPKPPPGPRRPMDRPPPRRGDKPPPPPDGVHRPSRSQEEALRARRMQAGGGGPRPTQNSPQRKPQRRPRRNSESSVMDFDAQPLTEEEKRMIEAKRRERVGQGSQRRGEGKERGKSGRPSRRMDIIDQLDATSIYGTGVFHHDGPFDALNPHRNRGSSRRAPMQAFPKDSLNNSLGGAGPLNSSADHSAFMGNATGEAFRDYSKGGKGNPMYPSARLDPPIFDPIARGSIVHGEETEGLGTSTFLEGTPAARSAIARRQAEQAQENLEGGLQRKKSLAQRIRHIKQGPRDTAGRSNNDGAYSRISPEAMGSAASTGSDNNPFFAEFNKGEEGFSVRGRDDNRSPPNPGPKTRRPSAGLVLERRATTDATSALDEAVPPKPTGLLGRMKSLKGGRRTRPDVNNAPPQPGTAV</sequence>
<feature type="compositionally biased region" description="Basic and acidic residues" evidence="1">
    <location>
        <begin position="101"/>
        <end position="111"/>
    </location>
</feature>
<comment type="caution">
    <text evidence="2">The sequence shown here is derived from an EMBL/GenBank/DDBJ whole genome shotgun (WGS) entry which is preliminary data.</text>
</comment>
<evidence type="ECO:0000313" key="3">
    <source>
        <dbReference type="Proteomes" id="UP000722485"/>
    </source>
</evidence>
<keyword evidence="3" id="KW-1185">Reference proteome</keyword>
<feature type="compositionally biased region" description="Basic and acidic residues" evidence="1">
    <location>
        <begin position="435"/>
        <end position="450"/>
    </location>
</feature>
<dbReference type="GO" id="GO:0005737">
    <property type="term" value="C:cytoplasm"/>
    <property type="evidence" value="ECO:0007669"/>
    <property type="project" value="TreeGrafter"/>
</dbReference>
<feature type="compositionally biased region" description="Low complexity" evidence="1">
    <location>
        <begin position="359"/>
        <end position="372"/>
    </location>
</feature>
<dbReference type="Pfam" id="PF08316">
    <property type="entry name" value="Pal1"/>
    <property type="match status" value="1"/>
</dbReference>
<protein>
    <submittedName>
        <fullName evidence="2">Uncharacterized protein</fullName>
    </submittedName>
</protein>
<dbReference type="InterPro" id="IPR013226">
    <property type="entry name" value="Pal1"/>
</dbReference>
<feature type="region of interest" description="Disordered" evidence="1">
    <location>
        <begin position="359"/>
        <end position="519"/>
    </location>
</feature>
<feature type="region of interest" description="Disordered" evidence="1">
    <location>
        <begin position="1"/>
        <end position="232"/>
    </location>
</feature>
<dbReference type="Proteomes" id="UP000722485">
    <property type="component" value="Unassembled WGS sequence"/>
</dbReference>
<dbReference type="EMBL" id="JAANBB010000443">
    <property type="protein sequence ID" value="KAF7542459.1"/>
    <property type="molecule type" value="Genomic_DNA"/>
</dbReference>
<feature type="compositionally biased region" description="Polar residues" evidence="1">
    <location>
        <begin position="80"/>
        <end position="90"/>
    </location>
</feature>
<gene>
    <name evidence="2" type="ORF">G7Z17_g11545</name>
</gene>